<reference evidence="2" key="1">
    <citation type="journal article" date="2014" name="Front. Microbiol.">
        <title>High frequency of phylogenetically diverse reductive dehalogenase-homologous genes in deep subseafloor sedimentary metagenomes.</title>
        <authorList>
            <person name="Kawai M."/>
            <person name="Futagami T."/>
            <person name="Toyoda A."/>
            <person name="Takaki Y."/>
            <person name="Nishi S."/>
            <person name="Hori S."/>
            <person name="Arai W."/>
            <person name="Tsubouchi T."/>
            <person name="Morono Y."/>
            <person name="Uchiyama I."/>
            <person name="Ito T."/>
            <person name="Fujiyama A."/>
            <person name="Inagaki F."/>
            <person name="Takami H."/>
        </authorList>
    </citation>
    <scope>NUCLEOTIDE SEQUENCE</scope>
    <source>
        <strain evidence="2">Expedition CK06-06</strain>
    </source>
</reference>
<keyword evidence="1" id="KW-1133">Transmembrane helix</keyword>
<evidence type="ECO:0000256" key="1">
    <source>
        <dbReference type="SAM" id="Phobius"/>
    </source>
</evidence>
<dbReference type="AlphaFoldDB" id="X0YLF2"/>
<accession>X0YLF2</accession>
<gene>
    <name evidence="2" type="ORF">S01H4_13742</name>
</gene>
<sequence length="59" mass="7178">MNYRNKRRFAFIFIILVIILVVMLVSMRQIMYGYIRDTNVKKDAYVYEYNPNTNYGDDD</sequence>
<protein>
    <submittedName>
        <fullName evidence="2">Uncharacterized protein</fullName>
    </submittedName>
</protein>
<name>X0YLF2_9ZZZZ</name>
<keyword evidence="1" id="KW-0812">Transmembrane</keyword>
<feature type="transmembrane region" description="Helical" evidence="1">
    <location>
        <begin position="9"/>
        <end position="31"/>
    </location>
</feature>
<feature type="non-terminal residue" evidence="2">
    <location>
        <position position="59"/>
    </location>
</feature>
<comment type="caution">
    <text evidence="2">The sequence shown here is derived from an EMBL/GenBank/DDBJ whole genome shotgun (WGS) entry which is preliminary data.</text>
</comment>
<dbReference type="EMBL" id="BART01006044">
    <property type="protein sequence ID" value="GAG56905.1"/>
    <property type="molecule type" value="Genomic_DNA"/>
</dbReference>
<proteinExistence type="predicted"/>
<organism evidence="2">
    <name type="scientific">marine sediment metagenome</name>
    <dbReference type="NCBI Taxonomy" id="412755"/>
    <lineage>
        <taxon>unclassified sequences</taxon>
        <taxon>metagenomes</taxon>
        <taxon>ecological metagenomes</taxon>
    </lineage>
</organism>
<keyword evidence="1" id="KW-0472">Membrane</keyword>
<evidence type="ECO:0000313" key="2">
    <source>
        <dbReference type="EMBL" id="GAG56905.1"/>
    </source>
</evidence>